<gene>
    <name evidence="1" type="ORF">LCGC14_1066300</name>
</gene>
<evidence type="ECO:0008006" key="2">
    <source>
        <dbReference type="Google" id="ProtNLM"/>
    </source>
</evidence>
<protein>
    <recommendedName>
        <fullName evidence="2">Major capsid protein</fullName>
    </recommendedName>
</protein>
<organism evidence="1">
    <name type="scientific">marine sediment metagenome</name>
    <dbReference type="NCBI Taxonomy" id="412755"/>
    <lineage>
        <taxon>unclassified sequences</taxon>
        <taxon>metagenomes</taxon>
        <taxon>ecological metagenomes</taxon>
    </lineage>
</organism>
<comment type="caution">
    <text evidence="1">The sequence shown here is derived from an EMBL/GenBank/DDBJ whole genome shotgun (WGS) entry which is preliminary data.</text>
</comment>
<reference evidence="1" key="1">
    <citation type="journal article" date="2015" name="Nature">
        <title>Complex archaea that bridge the gap between prokaryotes and eukaryotes.</title>
        <authorList>
            <person name="Spang A."/>
            <person name="Saw J.H."/>
            <person name="Jorgensen S.L."/>
            <person name="Zaremba-Niedzwiedzka K."/>
            <person name="Martijn J."/>
            <person name="Lind A.E."/>
            <person name="van Eijk R."/>
            <person name="Schleper C."/>
            <person name="Guy L."/>
            <person name="Ettema T.J."/>
        </authorList>
    </citation>
    <scope>NUCLEOTIDE SEQUENCE</scope>
</reference>
<name>A0A0F9Q2L1_9ZZZZ</name>
<evidence type="ECO:0000313" key="1">
    <source>
        <dbReference type="EMBL" id="KKN07491.1"/>
    </source>
</evidence>
<accession>A0A0F9Q2L1</accession>
<proteinExistence type="predicted"/>
<dbReference type="Pfam" id="PF25209">
    <property type="entry name" value="Phage_capsid_4"/>
    <property type="match status" value="1"/>
</dbReference>
<sequence>MSIQVASTVDLITAQRVIIANTLFTEEYSRPTSNIVSQFTLGQGEKSLVIPKVGQMSAAKLTDGVDMTDSQDIGMSTNTVSPVEAGLKVIVTDKLVRQLNESVFTIIGQQMGQAMGRIVERDCVALFSSLNAGSTLGVDNKDLTLKNLAACIAHAKANKFGENLVVIHHPNAIFQLAFDFLGTARRLDAPAWVTKLTESFYTGITLNRVPLFETGEIDYNGTAGQVSGYGAIFDRSALGILTSQGLTSGTEHDNSMRATEIVTVKDYIAFEVDDTKGAPMLYEMDDQVTTA</sequence>
<dbReference type="AlphaFoldDB" id="A0A0F9Q2L1"/>
<dbReference type="EMBL" id="LAZR01004564">
    <property type="protein sequence ID" value="KKN07491.1"/>
    <property type="molecule type" value="Genomic_DNA"/>
</dbReference>